<proteinExistence type="predicted"/>
<organism evidence="2">
    <name type="scientific">Candidatus Methanosuratincola petrocarbonis</name>
    <name type="common">ex Vanwonterghem et al. 2016</name>
    <dbReference type="NCBI Taxonomy" id="1867261"/>
    <lineage>
        <taxon>Archaea</taxon>
        <taxon>Thermoproteota</taxon>
        <taxon>Methanosuratincolia</taxon>
        <taxon>Candidatus Methanomethylicales</taxon>
        <taxon>Candidatus Methanomethylicaceae</taxon>
        <taxon>Candidatus Methanosuratincola (ex Vanwonterghem et al. 2016)</taxon>
    </lineage>
</organism>
<dbReference type="PANTHER" id="PTHR34293:SF1">
    <property type="entry name" value="HTH-TYPE TRANSCRIPTIONAL REGULATOR TRMBL2"/>
    <property type="match status" value="1"/>
</dbReference>
<evidence type="ECO:0000259" key="1">
    <source>
        <dbReference type="Pfam" id="PF01978"/>
    </source>
</evidence>
<dbReference type="InterPro" id="IPR036388">
    <property type="entry name" value="WH-like_DNA-bd_sf"/>
</dbReference>
<name>A0A7J3UZI8_9CREN</name>
<reference evidence="2" key="1">
    <citation type="journal article" date="2020" name="mSystems">
        <title>Genome- and Community-Level Interaction Insights into Carbon Utilization and Element Cycling Functions of Hydrothermarchaeota in Hydrothermal Sediment.</title>
        <authorList>
            <person name="Zhou Z."/>
            <person name="Liu Y."/>
            <person name="Xu W."/>
            <person name="Pan J."/>
            <person name="Luo Z.H."/>
            <person name="Li M."/>
        </authorList>
    </citation>
    <scope>NUCLEOTIDE SEQUENCE [LARGE SCALE GENOMIC DNA]</scope>
    <source>
        <strain evidence="2">SpSt-1038</strain>
    </source>
</reference>
<dbReference type="InterPro" id="IPR051797">
    <property type="entry name" value="TrmB-like"/>
</dbReference>
<sequence length="264" mass="30361">MQVCMMSFSDLRSIGLKDVEIRIYEHLVENGEDLLSAIPEKLGLNAEEARSAVEELTRIGAIESKSGMLTPVAPKAFLQRYIKKQEVECDLRISELRATVGRLQSALEPIYAEKRLGMRMEELLQAIDGLPAMELETVKIISRANSEVCILAEEFSWYYKVREELLSALERKVAVRVILLVKDGKVAQRVDDMKQHGIEVRFSGREWRNTRFTIADSKELTFLIWARKSDSSRIYYRPGYTKNPGLVSVFHDSFDLLWERSDRL</sequence>
<dbReference type="Pfam" id="PF01978">
    <property type="entry name" value="TrmB"/>
    <property type="match status" value="1"/>
</dbReference>
<dbReference type="InterPro" id="IPR002831">
    <property type="entry name" value="Tscrpt_reg_TrmB_N"/>
</dbReference>
<comment type="caution">
    <text evidence="2">The sequence shown here is derived from an EMBL/GenBank/DDBJ whole genome shotgun (WGS) entry which is preliminary data.</text>
</comment>
<protein>
    <recommendedName>
        <fullName evidence="1">Transcription regulator TrmB N-terminal domain-containing protein</fullName>
    </recommendedName>
</protein>
<dbReference type="PANTHER" id="PTHR34293">
    <property type="entry name" value="HTH-TYPE TRANSCRIPTIONAL REGULATOR TRMBL2"/>
    <property type="match status" value="1"/>
</dbReference>
<dbReference type="Gene3D" id="1.10.10.10">
    <property type="entry name" value="Winged helix-like DNA-binding domain superfamily/Winged helix DNA-binding domain"/>
    <property type="match status" value="1"/>
</dbReference>
<dbReference type="EMBL" id="DRVT01000043">
    <property type="protein sequence ID" value="HHI49192.1"/>
    <property type="molecule type" value="Genomic_DNA"/>
</dbReference>
<gene>
    <name evidence="2" type="ORF">ENL91_03375</name>
</gene>
<dbReference type="AlphaFoldDB" id="A0A7J3UZI8"/>
<evidence type="ECO:0000313" key="2">
    <source>
        <dbReference type="EMBL" id="HHI49192.1"/>
    </source>
</evidence>
<accession>A0A7J3UZI8</accession>
<dbReference type="Gene3D" id="3.30.870.10">
    <property type="entry name" value="Endonuclease Chain A"/>
    <property type="match status" value="1"/>
</dbReference>
<feature type="domain" description="Transcription regulator TrmB N-terminal" evidence="1">
    <location>
        <begin position="11"/>
        <end position="67"/>
    </location>
</feature>